<feature type="region of interest" description="Disordered" evidence="1">
    <location>
        <begin position="28"/>
        <end position="71"/>
    </location>
</feature>
<sequence length="94" mass="10475">MAQVPSQRQKSHSFAYWLMTAKGAGLQAPPRSFQPASERARHTGRPLFFGTRGGTSGCVGHPKEKRAGPWTATAKAERKFCLLTRRIKEHQNKV</sequence>
<organism evidence="2 3">
    <name type="scientific">Daphnia magna</name>
    <dbReference type="NCBI Taxonomy" id="35525"/>
    <lineage>
        <taxon>Eukaryota</taxon>
        <taxon>Metazoa</taxon>
        <taxon>Ecdysozoa</taxon>
        <taxon>Arthropoda</taxon>
        <taxon>Crustacea</taxon>
        <taxon>Branchiopoda</taxon>
        <taxon>Diplostraca</taxon>
        <taxon>Cladocera</taxon>
        <taxon>Anomopoda</taxon>
        <taxon>Daphniidae</taxon>
        <taxon>Daphnia</taxon>
    </lineage>
</organism>
<dbReference type="EMBL" id="JAOYFB010000002">
    <property type="protein sequence ID" value="KAK4005729.1"/>
    <property type="molecule type" value="Genomic_DNA"/>
</dbReference>
<reference evidence="2 3" key="1">
    <citation type="journal article" date="2023" name="Nucleic Acids Res.">
        <title>The hologenome of Daphnia magna reveals possible DNA methylation and microbiome-mediated evolution of the host genome.</title>
        <authorList>
            <person name="Chaturvedi A."/>
            <person name="Li X."/>
            <person name="Dhandapani V."/>
            <person name="Marshall H."/>
            <person name="Kissane S."/>
            <person name="Cuenca-Cambronero M."/>
            <person name="Asole G."/>
            <person name="Calvet F."/>
            <person name="Ruiz-Romero M."/>
            <person name="Marangio P."/>
            <person name="Guigo R."/>
            <person name="Rago D."/>
            <person name="Mirbahai L."/>
            <person name="Eastwood N."/>
            <person name="Colbourne J.K."/>
            <person name="Zhou J."/>
            <person name="Mallon E."/>
            <person name="Orsini L."/>
        </authorList>
    </citation>
    <scope>NUCLEOTIDE SEQUENCE [LARGE SCALE GENOMIC DNA]</scope>
    <source>
        <strain evidence="2">LRV0_1</strain>
    </source>
</reference>
<gene>
    <name evidence="2" type="ORF">OUZ56_010804</name>
</gene>
<keyword evidence="3" id="KW-1185">Reference proteome</keyword>
<proteinExistence type="predicted"/>
<evidence type="ECO:0000256" key="1">
    <source>
        <dbReference type="SAM" id="MobiDB-lite"/>
    </source>
</evidence>
<accession>A0ABQ9YYJ8</accession>
<evidence type="ECO:0000313" key="3">
    <source>
        <dbReference type="Proteomes" id="UP001234178"/>
    </source>
</evidence>
<name>A0ABQ9YYJ8_9CRUS</name>
<comment type="caution">
    <text evidence="2">The sequence shown here is derived from an EMBL/GenBank/DDBJ whole genome shotgun (WGS) entry which is preliminary data.</text>
</comment>
<evidence type="ECO:0000313" key="2">
    <source>
        <dbReference type="EMBL" id="KAK4005729.1"/>
    </source>
</evidence>
<dbReference type="Proteomes" id="UP001234178">
    <property type="component" value="Unassembled WGS sequence"/>
</dbReference>
<protein>
    <submittedName>
        <fullName evidence="2">Uncharacterized protein</fullName>
    </submittedName>
</protein>